<dbReference type="PANTHER" id="PTHR46481">
    <property type="entry name" value="ZINC FINGER BED DOMAIN-CONTAINING PROTEIN 4"/>
    <property type="match status" value="1"/>
</dbReference>
<keyword evidence="5" id="KW-0804">Transcription</keyword>
<evidence type="ECO:0000256" key="5">
    <source>
        <dbReference type="ARBA" id="ARBA00023163"/>
    </source>
</evidence>
<organism evidence="9">
    <name type="scientific">Medioppia subpectinata</name>
    <dbReference type="NCBI Taxonomy" id="1979941"/>
    <lineage>
        <taxon>Eukaryota</taxon>
        <taxon>Metazoa</taxon>
        <taxon>Ecdysozoa</taxon>
        <taxon>Arthropoda</taxon>
        <taxon>Chelicerata</taxon>
        <taxon>Arachnida</taxon>
        <taxon>Acari</taxon>
        <taxon>Acariformes</taxon>
        <taxon>Sarcoptiformes</taxon>
        <taxon>Oribatida</taxon>
        <taxon>Brachypylina</taxon>
        <taxon>Oppioidea</taxon>
        <taxon>Oppiidae</taxon>
        <taxon>Medioppia</taxon>
    </lineage>
</organism>
<dbReference type="PANTHER" id="PTHR46481:SF9">
    <property type="entry name" value="ZINC FINGER BED DOMAIN-CONTAINING PROTEIN 1-LIKE"/>
    <property type="match status" value="1"/>
</dbReference>
<dbReference type="InterPro" id="IPR018473">
    <property type="entry name" value="Hermes_transposase_DNA-db"/>
</dbReference>
<sequence length="268" mass="29765">MLQKNVCELSSNQLSGVVPHLMTDSGDGSNDETDGQHMIGDENLSQTQNVKIVKVVPLPHARSEVWSYFGFIADDDGEIQDKKKAICKICASTLAYSGNTTNLFTHLKAMHPEAQPQKLAPTNRTPRTGKKFGKRKADVLDSPSGPLIVRAITYSSHNDHMFDEDPQNGALLNSKPHKSHQNAYNSASNVSDTHNNVITTDDITNAIVNWLVKDCRPICVVEGKGFQELLRQLAPGYVVPDTRRLTTAVKKKYDEVRRDLILRAMQDE</sequence>
<evidence type="ECO:0000256" key="7">
    <source>
        <dbReference type="SAM" id="MobiDB-lite"/>
    </source>
</evidence>
<keyword evidence="3" id="KW-0862">Zinc</keyword>
<dbReference type="Pfam" id="PF02892">
    <property type="entry name" value="zf-BED"/>
    <property type="match status" value="1"/>
</dbReference>
<accession>A0A7R9L563</accession>
<dbReference type="SMART" id="SM00614">
    <property type="entry name" value="ZnF_BED"/>
    <property type="match status" value="1"/>
</dbReference>
<keyword evidence="4" id="KW-0805">Transcription regulation</keyword>
<dbReference type="AlphaFoldDB" id="A0A7R9L563"/>
<dbReference type="Gene3D" id="1.10.10.1070">
    <property type="entry name" value="Zinc finger, BED domain-containing"/>
    <property type="match status" value="1"/>
</dbReference>
<dbReference type="EMBL" id="OC871103">
    <property type="protein sequence ID" value="CAD7635306.1"/>
    <property type="molecule type" value="Genomic_DNA"/>
</dbReference>
<evidence type="ECO:0000256" key="4">
    <source>
        <dbReference type="ARBA" id="ARBA00023015"/>
    </source>
</evidence>
<dbReference type="EMBL" id="CAJPIZ010016528">
    <property type="protein sequence ID" value="CAG2115736.1"/>
    <property type="molecule type" value="Genomic_DNA"/>
</dbReference>
<evidence type="ECO:0000313" key="10">
    <source>
        <dbReference type="Proteomes" id="UP000759131"/>
    </source>
</evidence>
<dbReference type="InterPro" id="IPR003656">
    <property type="entry name" value="Znf_BED"/>
</dbReference>
<dbReference type="Pfam" id="PF10683">
    <property type="entry name" value="DBD_Tnp_Hermes"/>
    <property type="match status" value="1"/>
</dbReference>
<evidence type="ECO:0000256" key="3">
    <source>
        <dbReference type="ARBA" id="ARBA00022833"/>
    </source>
</evidence>
<dbReference type="GO" id="GO:0008270">
    <property type="term" value="F:zinc ion binding"/>
    <property type="evidence" value="ECO:0007669"/>
    <property type="project" value="UniProtKB-KW"/>
</dbReference>
<gene>
    <name evidence="9" type="ORF">OSB1V03_LOCUS15697</name>
</gene>
<dbReference type="InterPro" id="IPR052035">
    <property type="entry name" value="ZnF_BED_domain_contain"/>
</dbReference>
<feature type="domain" description="BED-type" evidence="8">
    <location>
        <begin position="60"/>
        <end position="118"/>
    </location>
</feature>
<keyword evidence="10" id="KW-1185">Reference proteome</keyword>
<dbReference type="InterPro" id="IPR036236">
    <property type="entry name" value="Znf_C2H2_sf"/>
</dbReference>
<evidence type="ECO:0000256" key="6">
    <source>
        <dbReference type="PROSITE-ProRule" id="PRU00027"/>
    </source>
</evidence>
<name>A0A7R9L563_9ACAR</name>
<keyword evidence="1" id="KW-0479">Metal-binding</keyword>
<dbReference type="SUPFAM" id="SSF140996">
    <property type="entry name" value="Hermes dimerisation domain"/>
    <property type="match status" value="1"/>
</dbReference>
<keyword evidence="2 6" id="KW-0863">Zinc-finger</keyword>
<protein>
    <recommendedName>
        <fullName evidence="8">BED-type domain-containing protein</fullName>
    </recommendedName>
</protein>
<dbReference type="GO" id="GO:0003677">
    <property type="term" value="F:DNA binding"/>
    <property type="evidence" value="ECO:0007669"/>
    <property type="project" value="InterPro"/>
</dbReference>
<evidence type="ECO:0000256" key="1">
    <source>
        <dbReference type="ARBA" id="ARBA00022723"/>
    </source>
</evidence>
<evidence type="ECO:0000259" key="8">
    <source>
        <dbReference type="PROSITE" id="PS50808"/>
    </source>
</evidence>
<dbReference type="OrthoDB" id="1607513at2759"/>
<feature type="region of interest" description="Disordered" evidence="7">
    <location>
        <begin position="115"/>
        <end position="136"/>
    </location>
</feature>
<reference evidence="9" key="1">
    <citation type="submission" date="2020-11" db="EMBL/GenBank/DDBJ databases">
        <authorList>
            <person name="Tran Van P."/>
        </authorList>
    </citation>
    <scope>NUCLEOTIDE SEQUENCE</scope>
</reference>
<evidence type="ECO:0000313" key="9">
    <source>
        <dbReference type="EMBL" id="CAD7635306.1"/>
    </source>
</evidence>
<dbReference type="Proteomes" id="UP000759131">
    <property type="component" value="Unassembled WGS sequence"/>
</dbReference>
<feature type="region of interest" description="Disordered" evidence="7">
    <location>
        <begin position="20"/>
        <end position="42"/>
    </location>
</feature>
<proteinExistence type="predicted"/>
<dbReference type="PROSITE" id="PS50808">
    <property type="entry name" value="ZF_BED"/>
    <property type="match status" value="1"/>
</dbReference>
<evidence type="ECO:0000256" key="2">
    <source>
        <dbReference type="ARBA" id="ARBA00022771"/>
    </source>
</evidence>
<dbReference type="SUPFAM" id="SSF57667">
    <property type="entry name" value="beta-beta-alpha zinc fingers"/>
    <property type="match status" value="1"/>
</dbReference>